<keyword evidence="1" id="KW-0378">Hydrolase</keyword>
<proteinExistence type="predicted"/>
<dbReference type="GO" id="GO:0016787">
    <property type="term" value="F:hydrolase activity"/>
    <property type="evidence" value="ECO:0007669"/>
    <property type="project" value="UniProtKB-KW"/>
</dbReference>
<dbReference type="PANTHER" id="PTHR33886:SF8">
    <property type="entry name" value="UNSATURATED RHAMNOGALACTURONAN HYDROLASE (EUROFUNG)"/>
    <property type="match status" value="1"/>
</dbReference>
<dbReference type="PROSITE" id="PS51257">
    <property type="entry name" value="PROKAR_LIPOPROTEIN"/>
    <property type="match status" value="1"/>
</dbReference>
<dbReference type="HOGENOM" id="CLU_751545_0_0_10"/>
<evidence type="ECO:0000256" key="1">
    <source>
        <dbReference type="ARBA" id="ARBA00022801"/>
    </source>
</evidence>
<dbReference type="InterPro" id="IPR010905">
    <property type="entry name" value="Glyco_hydro_88"/>
</dbReference>
<dbReference type="eggNOG" id="COG4225">
    <property type="taxonomic scope" value="Bacteria"/>
</dbReference>
<dbReference type="AlphaFoldDB" id="K9EFF4"/>
<dbReference type="InterPro" id="IPR052043">
    <property type="entry name" value="PolySaccharide_Degr_Enz"/>
</dbReference>
<dbReference type="PANTHER" id="PTHR33886">
    <property type="entry name" value="UNSATURATED RHAMNOGALACTURONAN HYDROLASE (EUROFUNG)"/>
    <property type="match status" value="1"/>
</dbReference>
<dbReference type="Gene3D" id="1.50.10.10">
    <property type="match status" value="1"/>
</dbReference>
<accession>K9EFF4</accession>
<protein>
    <recommendedName>
        <fullName evidence="4">Glycosyl hydrolase family 88</fullName>
    </recommendedName>
</protein>
<dbReference type="Proteomes" id="UP000009872">
    <property type="component" value="Unassembled WGS sequence"/>
</dbReference>
<keyword evidence="3" id="KW-1185">Reference proteome</keyword>
<gene>
    <name evidence="2" type="ORF">HMPREF9447_03120</name>
</gene>
<name>K9EFF4_9BACE</name>
<reference evidence="2 3" key="1">
    <citation type="submission" date="2012-09" db="EMBL/GenBank/DDBJ databases">
        <title>The Genome Sequence of Bacteroides oleiciplenus YIT 12058.</title>
        <authorList>
            <consortium name="The Broad Institute Genome Sequencing Platform"/>
            <person name="Earl A."/>
            <person name="Ward D."/>
            <person name="Feldgarden M."/>
            <person name="Gevers D."/>
            <person name="Morotomi M."/>
            <person name="Walker B."/>
            <person name="Young S.K."/>
            <person name="Zeng Q."/>
            <person name="Gargeya S."/>
            <person name="Fitzgerald M."/>
            <person name="Haas B."/>
            <person name="Abouelleil A."/>
            <person name="Alvarado L."/>
            <person name="Arachchi H.M."/>
            <person name="Berlin A.M."/>
            <person name="Chapman S.B."/>
            <person name="Goldberg J."/>
            <person name="Griggs A."/>
            <person name="Gujja S."/>
            <person name="Hansen M."/>
            <person name="Howarth C."/>
            <person name="Imamovic A."/>
            <person name="Larimer J."/>
            <person name="McCowen C."/>
            <person name="Montmayeur A."/>
            <person name="Murphy C."/>
            <person name="Neiman D."/>
            <person name="Pearson M."/>
            <person name="Priest M."/>
            <person name="Roberts A."/>
            <person name="Saif S."/>
            <person name="Shea T."/>
            <person name="Sisk P."/>
            <person name="Sykes S."/>
            <person name="Wortman J."/>
            <person name="Nusbaum C."/>
            <person name="Birren B."/>
        </authorList>
    </citation>
    <scope>NUCLEOTIDE SEQUENCE [LARGE SCALE GENOMIC DNA]</scope>
    <source>
        <strain evidence="2 3">YIT 12058</strain>
    </source>
</reference>
<dbReference type="STRING" id="742727.HMPREF9447_03120"/>
<dbReference type="EMBL" id="ADLF01000013">
    <property type="protein sequence ID" value="EKU89682.1"/>
    <property type="molecule type" value="Genomic_DNA"/>
</dbReference>
<comment type="caution">
    <text evidence="2">The sequence shown here is derived from an EMBL/GenBank/DDBJ whole genome shotgun (WGS) entry which is preliminary data.</text>
</comment>
<organism evidence="2 3">
    <name type="scientific">Bacteroides oleiciplenus YIT 12058</name>
    <dbReference type="NCBI Taxonomy" id="742727"/>
    <lineage>
        <taxon>Bacteria</taxon>
        <taxon>Pseudomonadati</taxon>
        <taxon>Bacteroidota</taxon>
        <taxon>Bacteroidia</taxon>
        <taxon>Bacteroidales</taxon>
        <taxon>Bacteroidaceae</taxon>
        <taxon>Bacteroides</taxon>
    </lineage>
</organism>
<evidence type="ECO:0008006" key="4">
    <source>
        <dbReference type="Google" id="ProtNLM"/>
    </source>
</evidence>
<evidence type="ECO:0000313" key="3">
    <source>
        <dbReference type="Proteomes" id="UP000009872"/>
    </source>
</evidence>
<dbReference type="InterPro" id="IPR012341">
    <property type="entry name" value="6hp_glycosidase-like_sf"/>
</dbReference>
<dbReference type="Pfam" id="PF07470">
    <property type="entry name" value="Glyco_hydro_88"/>
    <property type="match status" value="1"/>
</dbReference>
<dbReference type="GO" id="GO:0005975">
    <property type="term" value="P:carbohydrate metabolic process"/>
    <property type="evidence" value="ECO:0007669"/>
    <property type="project" value="InterPro"/>
</dbReference>
<dbReference type="SUPFAM" id="SSF48208">
    <property type="entry name" value="Six-hairpin glycosidases"/>
    <property type="match status" value="1"/>
</dbReference>
<dbReference type="RefSeq" id="WP_009130656.1">
    <property type="nucleotide sequence ID" value="NZ_JH992942.1"/>
</dbReference>
<sequence>MNKKLMILIFMKRMKLQLHKLYVFVIVILFASCSQSKVQDYDLTKFEENADPVRIGNLIINRFLEQPHSQYGSPLRVNEPRTQITYPDVCTWLGGFWFSTSTNNKGLFNKLSMRFQPLLTTEAYLQPIPNHVDNNVFGTLPLELYRQTKDEKYLEMGMMYAKTQWELPKESVTIQEKAWANKGYSWQTRIWLDDMFMITAIQAQAYRVTKDEKYINRAAKEMVLYLDSIQLDNGLFYHSPKAKFTWGRGNGWMAVGMAELLRILPENNLERKAIMKAYKTMMATLKYYQNENGMWRQLVDDPTMWEESSGSAMFTYAMIVGVKKGWLDKIEYGTVARKGWLGLMKYVDDKGDVTNVCEGTDIGFTNEYYRNRLPLTGDLHGLAPVLWCAYALTEKDL</sequence>
<dbReference type="InterPro" id="IPR008928">
    <property type="entry name" value="6-hairpin_glycosidase_sf"/>
</dbReference>
<dbReference type="PATRIC" id="fig|742727.4.peg.3185"/>
<evidence type="ECO:0000313" key="2">
    <source>
        <dbReference type="EMBL" id="EKU89682.1"/>
    </source>
</evidence>